<dbReference type="Gene3D" id="1.10.630.10">
    <property type="entry name" value="Cytochrome P450"/>
    <property type="match status" value="1"/>
</dbReference>
<comment type="similarity">
    <text evidence="4">Belongs to the cytochrome P450 family.</text>
</comment>
<keyword evidence="5 13" id="KW-0349">Heme</keyword>
<keyword evidence="12" id="KW-0472">Membrane</keyword>
<keyword evidence="10 13" id="KW-0408">Iron</keyword>
<dbReference type="InterPro" id="IPR002403">
    <property type="entry name" value="Cyt_P450_E_grp-IV"/>
</dbReference>
<dbReference type="GO" id="GO:0016020">
    <property type="term" value="C:membrane"/>
    <property type="evidence" value="ECO:0007669"/>
    <property type="project" value="UniProtKB-SubCell"/>
</dbReference>
<dbReference type="CDD" id="cd11069">
    <property type="entry name" value="CYP_FUM15-like"/>
    <property type="match status" value="1"/>
</dbReference>
<dbReference type="GO" id="GO:0016705">
    <property type="term" value="F:oxidoreductase activity, acting on paired donors, with incorporation or reduction of molecular oxygen"/>
    <property type="evidence" value="ECO:0007669"/>
    <property type="project" value="InterPro"/>
</dbReference>
<dbReference type="InterPro" id="IPR036396">
    <property type="entry name" value="Cyt_P450_sf"/>
</dbReference>
<name>A0AAD7B9M8_9AGAR</name>
<evidence type="ECO:0000256" key="11">
    <source>
        <dbReference type="ARBA" id="ARBA00023033"/>
    </source>
</evidence>
<dbReference type="AlphaFoldDB" id="A0AAD7B9M8"/>
<evidence type="ECO:0000256" key="7">
    <source>
        <dbReference type="ARBA" id="ARBA00022723"/>
    </source>
</evidence>
<evidence type="ECO:0000256" key="10">
    <source>
        <dbReference type="ARBA" id="ARBA00023004"/>
    </source>
</evidence>
<dbReference type="SUPFAM" id="SSF48264">
    <property type="entry name" value="Cytochrome P450"/>
    <property type="match status" value="1"/>
</dbReference>
<dbReference type="GO" id="GO:0005506">
    <property type="term" value="F:iron ion binding"/>
    <property type="evidence" value="ECO:0007669"/>
    <property type="project" value="InterPro"/>
</dbReference>
<keyword evidence="11" id="KW-0503">Monooxygenase</keyword>
<keyword evidence="8" id="KW-1133">Transmembrane helix</keyword>
<keyword evidence="9" id="KW-0560">Oxidoreductase</keyword>
<evidence type="ECO:0000313" key="14">
    <source>
        <dbReference type="EMBL" id="KAJ7614866.1"/>
    </source>
</evidence>
<evidence type="ECO:0000256" key="5">
    <source>
        <dbReference type="ARBA" id="ARBA00022617"/>
    </source>
</evidence>
<comment type="caution">
    <text evidence="14">The sequence shown here is derived from an EMBL/GenBank/DDBJ whole genome shotgun (WGS) entry which is preliminary data.</text>
</comment>
<evidence type="ECO:0000256" key="3">
    <source>
        <dbReference type="ARBA" id="ARBA00004721"/>
    </source>
</evidence>
<evidence type="ECO:0000256" key="8">
    <source>
        <dbReference type="ARBA" id="ARBA00022989"/>
    </source>
</evidence>
<dbReference type="PANTHER" id="PTHR24305">
    <property type="entry name" value="CYTOCHROME P450"/>
    <property type="match status" value="1"/>
</dbReference>
<reference evidence="14" key="1">
    <citation type="submission" date="2023-03" db="EMBL/GenBank/DDBJ databases">
        <title>Massive genome expansion in bonnet fungi (Mycena s.s.) driven by repeated elements and novel gene families across ecological guilds.</title>
        <authorList>
            <consortium name="Lawrence Berkeley National Laboratory"/>
            <person name="Harder C.B."/>
            <person name="Miyauchi S."/>
            <person name="Viragh M."/>
            <person name="Kuo A."/>
            <person name="Thoen E."/>
            <person name="Andreopoulos B."/>
            <person name="Lu D."/>
            <person name="Skrede I."/>
            <person name="Drula E."/>
            <person name="Henrissat B."/>
            <person name="Morin E."/>
            <person name="Kohler A."/>
            <person name="Barry K."/>
            <person name="LaButti K."/>
            <person name="Morin E."/>
            <person name="Salamov A."/>
            <person name="Lipzen A."/>
            <person name="Mereny Z."/>
            <person name="Hegedus B."/>
            <person name="Baldrian P."/>
            <person name="Stursova M."/>
            <person name="Weitz H."/>
            <person name="Taylor A."/>
            <person name="Grigoriev I.V."/>
            <person name="Nagy L.G."/>
            <person name="Martin F."/>
            <person name="Kauserud H."/>
        </authorList>
    </citation>
    <scope>NUCLEOTIDE SEQUENCE</scope>
    <source>
        <strain evidence="14">9284</strain>
    </source>
</reference>
<accession>A0AAD7B9M8</accession>
<dbReference type="Pfam" id="PF00067">
    <property type="entry name" value="p450"/>
    <property type="match status" value="1"/>
</dbReference>
<evidence type="ECO:0000256" key="12">
    <source>
        <dbReference type="ARBA" id="ARBA00023136"/>
    </source>
</evidence>
<dbReference type="InterPro" id="IPR001128">
    <property type="entry name" value="Cyt_P450"/>
</dbReference>
<comment type="pathway">
    <text evidence="3">Secondary metabolite biosynthesis; terpenoid biosynthesis.</text>
</comment>
<feature type="binding site" description="axial binding residue" evidence="13">
    <location>
        <position position="475"/>
    </location>
    <ligand>
        <name>heme</name>
        <dbReference type="ChEBI" id="CHEBI:30413"/>
    </ligand>
    <ligandPart>
        <name>Fe</name>
        <dbReference type="ChEBI" id="CHEBI:18248"/>
    </ligandPart>
</feature>
<gene>
    <name evidence="14" type="ORF">FB45DRAFT_936257</name>
</gene>
<proteinExistence type="inferred from homology"/>
<protein>
    <submittedName>
        <fullName evidence="14">Cytochrome P450</fullName>
    </submittedName>
</protein>
<evidence type="ECO:0000256" key="13">
    <source>
        <dbReference type="PIRSR" id="PIRSR602403-1"/>
    </source>
</evidence>
<keyword evidence="15" id="KW-1185">Reference proteome</keyword>
<comment type="subcellular location">
    <subcellularLocation>
        <location evidence="2">Membrane</location>
    </subcellularLocation>
</comment>
<evidence type="ECO:0000256" key="6">
    <source>
        <dbReference type="ARBA" id="ARBA00022692"/>
    </source>
</evidence>
<sequence>MLLSLLFQILLPILLTLLCYGLYHAVQFVYAELTSPLHFIDGPKNASLLAGNFGEILANPRKTSEWRREFGRIFRFKGLFSVTELHVCDVKAIDHLVSHPAVYQRPPVILASTAKVVGHGILSVTSDEHKRQRRILNPAFGVSQVRMLTETFVEKSVQLRDIWDHQITPGESAIIDVSLWLRKMTLDVIGSAGFNYEFNALNEEGRTSELNQVFTQLFHSPNSERYNAFRLAQARIPILRFFPVPGGRMLRNARMKMQSIGRRIVAESLEALRAAEGSKSLGAKRDLLSVLLRANVSPVVPESQRMTEEEAIAQIPSFFLAGQETTSSAVSWALHRLCLNPDVQAKLRDELLTMSTDNPTMEELNSLPYLESVVRETMRVHSPVPALQRMAMDDDVLPLAKPYIDKDGKEHYSLPIPQGQTIHIPILAINTDKEIWGDDAEEFRPDRWEKIPEAANSVPGVWAHLLTFFAGPHNCIGFRFSLVEIKALLFVLIRAFEFEPALPQGDVIPSAVGITVSRPTIAGKGRASTLPMIVKRFEGVEC</sequence>
<dbReference type="PANTHER" id="PTHR24305:SF166">
    <property type="entry name" value="CYTOCHROME P450 12A4, MITOCHONDRIAL-RELATED"/>
    <property type="match status" value="1"/>
</dbReference>
<organism evidence="14 15">
    <name type="scientific">Roridomyces roridus</name>
    <dbReference type="NCBI Taxonomy" id="1738132"/>
    <lineage>
        <taxon>Eukaryota</taxon>
        <taxon>Fungi</taxon>
        <taxon>Dikarya</taxon>
        <taxon>Basidiomycota</taxon>
        <taxon>Agaricomycotina</taxon>
        <taxon>Agaricomycetes</taxon>
        <taxon>Agaricomycetidae</taxon>
        <taxon>Agaricales</taxon>
        <taxon>Marasmiineae</taxon>
        <taxon>Mycenaceae</taxon>
        <taxon>Roridomyces</taxon>
    </lineage>
</organism>
<evidence type="ECO:0000313" key="15">
    <source>
        <dbReference type="Proteomes" id="UP001221142"/>
    </source>
</evidence>
<evidence type="ECO:0000256" key="9">
    <source>
        <dbReference type="ARBA" id="ARBA00023002"/>
    </source>
</evidence>
<evidence type="ECO:0000256" key="4">
    <source>
        <dbReference type="ARBA" id="ARBA00010617"/>
    </source>
</evidence>
<evidence type="ECO:0000256" key="1">
    <source>
        <dbReference type="ARBA" id="ARBA00001971"/>
    </source>
</evidence>
<dbReference type="PRINTS" id="PR00465">
    <property type="entry name" value="EP450IV"/>
</dbReference>
<dbReference type="PRINTS" id="PR00385">
    <property type="entry name" value="P450"/>
</dbReference>
<keyword evidence="7 13" id="KW-0479">Metal-binding</keyword>
<evidence type="ECO:0000256" key="2">
    <source>
        <dbReference type="ARBA" id="ARBA00004370"/>
    </source>
</evidence>
<keyword evidence="6" id="KW-0812">Transmembrane</keyword>
<comment type="cofactor">
    <cofactor evidence="1 13">
        <name>heme</name>
        <dbReference type="ChEBI" id="CHEBI:30413"/>
    </cofactor>
</comment>
<dbReference type="GO" id="GO:0004497">
    <property type="term" value="F:monooxygenase activity"/>
    <property type="evidence" value="ECO:0007669"/>
    <property type="project" value="UniProtKB-KW"/>
</dbReference>
<dbReference type="EMBL" id="JARKIF010000025">
    <property type="protein sequence ID" value="KAJ7614866.1"/>
    <property type="molecule type" value="Genomic_DNA"/>
</dbReference>
<dbReference type="InterPro" id="IPR050121">
    <property type="entry name" value="Cytochrome_P450_monoxygenase"/>
</dbReference>
<dbReference type="Proteomes" id="UP001221142">
    <property type="component" value="Unassembled WGS sequence"/>
</dbReference>
<dbReference type="GO" id="GO:0020037">
    <property type="term" value="F:heme binding"/>
    <property type="evidence" value="ECO:0007669"/>
    <property type="project" value="InterPro"/>
</dbReference>